<protein>
    <recommendedName>
        <fullName evidence="3">Pseudouridine-5'-phosphatase</fullName>
    </recommendedName>
</protein>
<dbReference type="PANTHER" id="PTHR18901:SF38">
    <property type="entry name" value="PSEUDOURIDINE-5'-PHOSPHATASE"/>
    <property type="match status" value="1"/>
</dbReference>
<proteinExistence type="predicted"/>
<accession>A0ABQ9VL64</accession>
<comment type="caution">
    <text evidence="1">The sequence shown here is derived from an EMBL/GenBank/DDBJ whole genome shotgun (WGS) entry which is preliminary data.</text>
</comment>
<dbReference type="PANTHER" id="PTHR18901">
    <property type="entry name" value="2-DEOXYGLUCOSE-6-PHOSPHATE PHOSPHATASE 2"/>
    <property type="match status" value="1"/>
</dbReference>
<dbReference type="InterPro" id="IPR006439">
    <property type="entry name" value="HAD-SF_hydro_IA"/>
</dbReference>
<evidence type="ECO:0000313" key="1">
    <source>
        <dbReference type="EMBL" id="KAK2109830.1"/>
    </source>
</evidence>
<gene>
    <name evidence="1" type="ORF">P7K49_009576</name>
</gene>
<dbReference type="InterPro" id="IPR036412">
    <property type="entry name" value="HAD-like_sf"/>
</dbReference>
<dbReference type="NCBIfam" id="TIGR01509">
    <property type="entry name" value="HAD-SF-IA-v3"/>
    <property type="match status" value="1"/>
</dbReference>
<dbReference type="SUPFAM" id="SSF56784">
    <property type="entry name" value="HAD-like"/>
    <property type="match status" value="1"/>
</dbReference>
<keyword evidence="2" id="KW-1185">Reference proteome</keyword>
<name>A0ABQ9VL64_SAGOE</name>
<sequence length="160" mass="17871">MSKQELVEESQARLRDVFPIAALRPGAEKLILHLRKHNIPFAVTTSSESPSFEMETNRHKELFGLFHHVVLGNDPKVKSCKPDAAVFLACAKRFSPPPPVEECLVFEDAPNAVEAALATGRQVVMVPDGNLSRDLTRKATLVLSSLQDFQPQLFRLHPYE</sequence>
<dbReference type="Proteomes" id="UP001266305">
    <property type="component" value="Unassembled WGS sequence"/>
</dbReference>
<dbReference type="InterPro" id="IPR023214">
    <property type="entry name" value="HAD_sf"/>
</dbReference>
<reference evidence="1 2" key="1">
    <citation type="submission" date="2023-05" db="EMBL/GenBank/DDBJ databases">
        <title>B98-5 Cell Line De Novo Hybrid Assembly: An Optical Mapping Approach.</title>
        <authorList>
            <person name="Kananen K."/>
            <person name="Auerbach J.A."/>
            <person name="Kautto E."/>
            <person name="Blachly J.S."/>
        </authorList>
    </citation>
    <scope>NUCLEOTIDE SEQUENCE [LARGE SCALE GENOMIC DNA]</scope>
    <source>
        <strain evidence="1">B95-8</strain>
        <tissue evidence="1">Cell line</tissue>
    </source>
</reference>
<dbReference type="EMBL" id="JASSZA010000005">
    <property type="protein sequence ID" value="KAK2109830.1"/>
    <property type="molecule type" value="Genomic_DNA"/>
</dbReference>
<dbReference type="Pfam" id="PF00702">
    <property type="entry name" value="Hydrolase"/>
    <property type="match status" value="1"/>
</dbReference>
<organism evidence="1 2">
    <name type="scientific">Saguinus oedipus</name>
    <name type="common">Cotton-top tamarin</name>
    <name type="synonym">Oedipomidas oedipus</name>
    <dbReference type="NCBI Taxonomy" id="9490"/>
    <lineage>
        <taxon>Eukaryota</taxon>
        <taxon>Metazoa</taxon>
        <taxon>Chordata</taxon>
        <taxon>Craniata</taxon>
        <taxon>Vertebrata</taxon>
        <taxon>Euteleostomi</taxon>
        <taxon>Mammalia</taxon>
        <taxon>Eutheria</taxon>
        <taxon>Euarchontoglires</taxon>
        <taxon>Primates</taxon>
        <taxon>Haplorrhini</taxon>
        <taxon>Platyrrhini</taxon>
        <taxon>Cebidae</taxon>
        <taxon>Callitrichinae</taxon>
        <taxon>Saguinus</taxon>
    </lineage>
</organism>
<dbReference type="Gene3D" id="3.40.50.1000">
    <property type="entry name" value="HAD superfamily/HAD-like"/>
    <property type="match status" value="1"/>
</dbReference>
<evidence type="ECO:0008006" key="3">
    <source>
        <dbReference type="Google" id="ProtNLM"/>
    </source>
</evidence>
<evidence type="ECO:0000313" key="2">
    <source>
        <dbReference type="Proteomes" id="UP001266305"/>
    </source>
</evidence>